<dbReference type="Proteomes" id="UP001500621">
    <property type="component" value="Unassembled WGS sequence"/>
</dbReference>
<dbReference type="RefSeq" id="WP_345263746.1">
    <property type="nucleotide sequence ID" value="NZ_BAABIM010000001.1"/>
</dbReference>
<keyword evidence="1" id="KW-0732">Signal</keyword>
<keyword evidence="3" id="KW-1185">Reference proteome</keyword>
<organism evidence="2 3">
    <name type="scientific">Nocardioides nanhaiensis</name>
    <dbReference type="NCBI Taxonomy" id="1476871"/>
    <lineage>
        <taxon>Bacteria</taxon>
        <taxon>Bacillati</taxon>
        <taxon>Actinomycetota</taxon>
        <taxon>Actinomycetes</taxon>
        <taxon>Propionibacteriales</taxon>
        <taxon>Nocardioidaceae</taxon>
        <taxon>Nocardioides</taxon>
    </lineage>
</organism>
<reference evidence="3" key="1">
    <citation type="journal article" date="2019" name="Int. J. Syst. Evol. Microbiol.">
        <title>The Global Catalogue of Microorganisms (GCM) 10K type strain sequencing project: providing services to taxonomists for standard genome sequencing and annotation.</title>
        <authorList>
            <consortium name="The Broad Institute Genomics Platform"/>
            <consortium name="The Broad Institute Genome Sequencing Center for Infectious Disease"/>
            <person name="Wu L."/>
            <person name="Ma J."/>
        </authorList>
    </citation>
    <scope>NUCLEOTIDE SEQUENCE [LARGE SCALE GENOMIC DNA]</scope>
    <source>
        <strain evidence="3">JCM 18127</strain>
    </source>
</reference>
<comment type="caution">
    <text evidence="2">The sequence shown here is derived from an EMBL/GenBank/DDBJ whole genome shotgun (WGS) entry which is preliminary data.</text>
</comment>
<evidence type="ECO:0008006" key="4">
    <source>
        <dbReference type="Google" id="ProtNLM"/>
    </source>
</evidence>
<dbReference type="EMBL" id="BAABIM010000001">
    <property type="protein sequence ID" value="GAA4676810.1"/>
    <property type="molecule type" value="Genomic_DNA"/>
</dbReference>
<evidence type="ECO:0000256" key="1">
    <source>
        <dbReference type="SAM" id="SignalP"/>
    </source>
</evidence>
<evidence type="ECO:0000313" key="3">
    <source>
        <dbReference type="Proteomes" id="UP001500621"/>
    </source>
</evidence>
<protein>
    <recommendedName>
        <fullName evidence="4">Ig-like domain repeat protein</fullName>
    </recommendedName>
</protein>
<proteinExistence type="predicted"/>
<name>A0ABP8VZR9_9ACTN</name>
<feature type="chain" id="PRO_5045157073" description="Ig-like domain repeat protein" evidence="1">
    <location>
        <begin position="20"/>
        <end position="609"/>
    </location>
</feature>
<gene>
    <name evidence="2" type="ORF">GCM10023226_12530</name>
</gene>
<feature type="signal peptide" evidence="1">
    <location>
        <begin position="1"/>
        <end position="19"/>
    </location>
</feature>
<evidence type="ECO:0000313" key="2">
    <source>
        <dbReference type="EMBL" id="GAA4676810.1"/>
    </source>
</evidence>
<accession>A0ABP8VZR9</accession>
<sequence length="609" mass="63221">MNRPLTLRLAGAAVASALAVTLVPVTASATIGWEPGAFAFPEGTLSEHMSRMVVDDDGDRHVVFRDAAFDLKLVEIPATGQAEPPVTLSDSDVSGSAIYPELVVDAEDRVTVVWQANDRGAASVMARTVAPDGTLGALHTLSRAGEMAYRPQVALDTAGVATVVWPVEGGFQAADDTLQMRRLDTTDDTAPAPVVVLDAPQGPAPDYAYVRSPALAVDGEDRVTVTWVRDAGGKERQASLRALRVAADGTPGPTATVSDAATTRLDLPEVAVAPDGTATVVWTGFTPSPRTWVNRLAPADGSPGEPVVVSAAGTTSVDDAVVTVDPQGRATVAWQALDATGVTMLHTRRLAADGALEAVRPTLGPIALTTGRFGMFDAAADAAGRVTVGFVGAESAGPRIHAVRIGEDGTASTTHRLGRTGTFGGFDEFLDVGVDAGGRASVAWVLDGAVRVRRSMPPGALVSADTLVLAGPAEGGATTDTTPTFAVEGDTVQSTLECRIDAAAWGPCSSPWTSPALALGRHLFEARATDADGTAADATPAARTFTVTRATPPPGPSRACREARADLAQARKRVQRIKRSDLPPRVKRARLQTAQQKVVRAQRAVRRAC</sequence>